<evidence type="ECO:0000256" key="1">
    <source>
        <dbReference type="SAM" id="Phobius"/>
    </source>
</evidence>
<keyword evidence="3" id="KW-1185">Reference proteome</keyword>
<name>A0ABX8EIB5_9ACTN</name>
<evidence type="ECO:0000313" key="2">
    <source>
        <dbReference type="EMBL" id="QVT79640.1"/>
    </source>
</evidence>
<evidence type="ECO:0000313" key="3">
    <source>
        <dbReference type="Proteomes" id="UP000679307"/>
    </source>
</evidence>
<feature type="transmembrane region" description="Helical" evidence="1">
    <location>
        <begin position="19"/>
        <end position="40"/>
    </location>
</feature>
<dbReference type="EMBL" id="CP075371">
    <property type="protein sequence ID" value="QVT79640.1"/>
    <property type="molecule type" value="Genomic_DNA"/>
</dbReference>
<keyword evidence="1" id="KW-1133">Transmembrane helix</keyword>
<feature type="transmembrane region" description="Helical" evidence="1">
    <location>
        <begin position="86"/>
        <end position="105"/>
    </location>
</feature>
<protein>
    <submittedName>
        <fullName evidence="2">Uncharacterized protein</fullName>
    </submittedName>
</protein>
<keyword evidence="1" id="KW-0812">Transmembrane</keyword>
<organism evidence="2 3">
    <name type="scientific">Nocardioides aquaticus</name>
    <dbReference type="NCBI Taxonomy" id="160826"/>
    <lineage>
        <taxon>Bacteria</taxon>
        <taxon>Bacillati</taxon>
        <taxon>Actinomycetota</taxon>
        <taxon>Actinomycetes</taxon>
        <taxon>Propionibacteriales</taxon>
        <taxon>Nocardioidaceae</taxon>
        <taxon>Nocardioides</taxon>
    </lineage>
</organism>
<reference evidence="2 3" key="1">
    <citation type="submission" date="2021-05" db="EMBL/GenBank/DDBJ databases">
        <title>Complete genome of Nocardioides aquaticus KCTC 9944T isolated from meromictic and hypersaline Ekho Lake, Antarctica.</title>
        <authorList>
            <person name="Hwang K."/>
            <person name="Kim K.M."/>
            <person name="Choe H."/>
        </authorList>
    </citation>
    <scope>NUCLEOTIDE SEQUENCE [LARGE SCALE GENOMIC DNA]</scope>
    <source>
        <strain evidence="2 3">KCTC 9944</strain>
    </source>
</reference>
<gene>
    <name evidence="2" type="ORF">ENKNEFLB_02023</name>
</gene>
<keyword evidence="1" id="KW-0472">Membrane</keyword>
<dbReference type="RefSeq" id="WP_214059059.1">
    <property type="nucleotide sequence ID" value="NZ_BAAAHS010000102.1"/>
</dbReference>
<feature type="transmembrane region" description="Helical" evidence="1">
    <location>
        <begin position="60"/>
        <end position="79"/>
    </location>
</feature>
<proteinExistence type="predicted"/>
<sequence length="152" mass="15637">MTTGPQSPRPRTASTLRPVLLATLQTVLLTVLAAGCWWSWLAWDDTYQVDPVTGVASGPYEAWQVVGCVLSLLVLAVAAYRVLHPVLVGVGLTVGFTTAWCLTTLPQDDTGLAGVGAVLVLAAMTAATTVTGAVAAGLRARRTAAGPAAVPR</sequence>
<feature type="transmembrane region" description="Helical" evidence="1">
    <location>
        <begin position="111"/>
        <end position="138"/>
    </location>
</feature>
<accession>A0ABX8EIB5</accession>
<dbReference type="Proteomes" id="UP000679307">
    <property type="component" value="Chromosome"/>
</dbReference>